<organism evidence="5 6">
    <name type="scientific">Brevibacillus reuszeri</name>
    <dbReference type="NCBI Taxonomy" id="54915"/>
    <lineage>
        <taxon>Bacteria</taxon>
        <taxon>Bacillati</taxon>
        <taxon>Bacillota</taxon>
        <taxon>Bacilli</taxon>
        <taxon>Bacillales</taxon>
        <taxon>Paenibacillaceae</taxon>
        <taxon>Brevibacillus</taxon>
    </lineage>
</organism>
<evidence type="ECO:0000313" key="6">
    <source>
        <dbReference type="Proteomes" id="UP000036834"/>
    </source>
</evidence>
<keyword evidence="2 3" id="KW-0479">Metal-binding</keyword>
<sequence>MYTSIDSFVKLWESEARSTQRILEACTDASLQQSVTSDHRTLGRLAWHMVTSVHEMLSRTGLKFDGADPEAPIPATAQEISAAWTKTSDAMVQALHDQWNDSTLQEETDMYGEQWPNGLTLQILIHHMIHHRGQMTVLMRQAGIKVPGIYGPALEDWATFGMEAPTL</sequence>
<feature type="binding site" evidence="3">
    <location>
        <position position="127"/>
    </location>
    <ligand>
        <name>a divalent metal cation</name>
        <dbReference type="ChEBI" id="CHEBI:60240"/>
    </ligand>
</feature>
<feature type="binding site" evidence="3">
    <location>
        <position position="131"/>
    </location>
    <ligand>
        <name>a divalent metal cation</name>
        <dbReference type="ChEBI" id="CHEBI:60240"/>
    </ligand>
</feature>
<proteinExistence type="inferred from homology"/>
<reference evidence="5" key="2">
    <citation type="submission" date="2015-07" db="EMBL/GenBank/DDBJ databases">
        <title>MeaNS - Measles Nucleotide Surveillance Program.</title>
        <authorList>
            <person name="Tran T."/>
            <person name="Druce J."/>
        </authorList>
    </citation>
    <scope>NUCLEOTIDE SEQUENCE</scope>
    <source>
        <strain evidence="5">DSM 9887</strain>
    </source>
</reference>
<dbReference type="EMBL" id="LGIQ01000004">
    <property type="protein sequence ID" value="KNB74218.1"/>
    <property type="molecule type" value="Genomic_DNA"/>
</dbReference>
<accession>A0A0K9YZQ9</accession>
<dbReference type="PATRIC" id="fig|54915.3.peg.6050"/>
<dbReference type="InterPro" id="IPR034660">
    <property type="entry name" value="DinB/YfiT-like"/>
</dbReference>
<dbReference type="Proteomes" id="UP000036834">
    <property type="component" value="Unassembled WGS sequence"/>
</dbReference>
<dbReference type="RefSeq" id="WP_049737031.1">
    <property type="nucleotide sequence ID" value="NZ_BJON01000039.1"/>
</dbReference>
<dbReference type="EMBL" id="BJON01000039">
    <property type="protein sequence ID" value="GED72999.1"/>
    <property type="molecule type" value="Genomic_DNA"/>
</dbReference>
<feature type="binding site" evidence="3">
    <location>
        <position position="48"/>
    </location>
    <ligand>
        <name>a divalent metal cation</name>
        <dbReference type="ChEBI" id="CHEBI:60240"/>
    </ligand>
</feature>
<dbReference type="GO" id="GO:0046872">
    <property type="term" value="F:metal ion binding"/>
    <property type="evidence" value="ECO:0007669"/>
    <property type="project" value="UniProtKB-KW"/>
</dbReference>
<protein>
    <recommendedName>
        <fullName evidence="8">Damage-inducible protein DinB</fullName>
    </recommendedName>
</protein>
<dbReference type="Pfam" id="PF05163">
    <property type="entry name" value="DinB"/>
    <property type="match status" value="1"/>
</dbReference>
<dbReference type="OrthoDB" id="119432at2"/>
<evidence type="ECO:0000256" key="1">
    <source>
        <dbReference type="ARBA" id="ARBA00008635"/>
    </source>
</evidence>
<evidence type="ECO:0000256" key="3">
    <source>
        <dbReference type="PIRSR" id="PIRSR607837-1"/>
    </source>
</evidence>
<dbReference type="AlphaFoldDB" id="A0A0K9YZQ9"/>
<evidence type="ECO:0008006" key="8">
    <source>
        <dbReference type="Google" id="ProtNLM"/>
    </source>
</evidence>
<dbReference type="InterPro" id="IPR007837">
    <property type="entry name" value="DinB"/>
</dbReference>
<evidence type="ECO:0000313" key="7">
    <source>
        <dbReference type="Proteomes" id="UP000319578"/>
    </source>
</evidence>
<dbReference type="STRING" id="54915.ADS79_03405"/>
<evidence type="ECO:0000313" key="5">
    <source>
        <dbReference type="EMBL" id="KNB74218.1"/>
    </source>
</evidence>
<dbReference type="SUPFAM" id="SSF109854">
    <property type="entry name" value="DinB/YfiT-like putative metalloenzymes"/>
    <property type="match status" value="1"/>
</dbReference>
<dbReference type="Gene3D" id="1.20.120.450">
    <property type="entry name" value="dinb family like domain"/>
    <property type="match status" value="1"/>
</dbReference>
<evidence type="ECO:0000313" key="4">
    <source>
        <dbReference type="EMBL" id="GED72999.1"/>
    </source>
</evidence>
<reference evidence="4 7" key="3">
    <citation type="submission" date="2019-06" db="EMBL/GenBank/DDBJ databases">
        <title>Whole genome shotgun sequence of Brevibacillus reuszeri NBRC 15719.</title>
        <authorList>
            <person name="Hosoyama A."/>
            <person name="Uohara A."/>
            <person name="Ohji S."/>
            <person name="Ichikawa N."/>
        </authorList>
    </citation>
    <scope>NUCLEOTIDE SEQUENCE [LARGE SCALE GENOMIC DNA]</scope>
    <source>
        <strain evidence="4 7">NBRC 15719</strain>
    </source>
</reference>
<keyword evidence="7" id="KW-1185">Reference proteome</keyword>
<reference evidence="6" key="1">
    <citation type="submission" date="2015-07" db="EMBL/GenBank/DDBJ databases">
        <title>Genome sequencing project for genomic taxonomy and phylogenomics of Bacillus-like bacteria.</title>
        <authorList>
            <person name="Liu B."/>
            <person name="Wang J."/>
            <person name="Zhu Y."/>
            <person name="Liu G."/>
            <person name="Chen Q."/>
            <person name="Chen Z."/>
            <person name="Lan J."/>
            <person name="Che J."/>
            <person name="Ge C."/>
            <person name="Shi H."/>
            <person name="Pan Z."/>
            <person name="Liu X."/>
        </authorList>
    </citation>
    <scope>NUCLEOTIDE SEQUENCE [LARGE SCALE GENOMIC DNA]</scope>
    <source>
        <strain evidence="6">DSM 9887</strain>
    </source>
</reference>
<dbReference type="Proteomes" id="UP000319578">
    <property type="component" value="Unassembled WGS sequence"/>
</dbReference>
<name>A0A0K9YZQ9_9BACL</name>
<comment type="similarity">
    <text evidence="1">Belongs to the DinB family.</text>
</comment>
<gene>
    <name evidence="4" type="primary">yrdA_2</name>
    <name evidence="5" type="ORF">ADS79_03405</name>
    <name evidence="4" type="ORF">BRE01_67010</name>
</gene>
<comment type="caution">
    <text evidence="5">The sequence shown here is derived from an EMBL/GenBank/DDBJ whole genome shotgun (WGS) entry which is preliminary data.</text>
</comment>
<evidence type="ECO:0000256" key="2">
    <source>
        <dbReference type="ARBA" id="ARBA00022723"/>
    </source>
</evidence>